<dbReference type="InterPro" id="IPR001818">
    <property type="entry name" value="Pept_M10_metallopeptidase"/>
</dbReference>
<dbReference type="Proteomes" id="UP000568380">
    <property type="component" value="Unassembled WGS sequence"/>
</dbReference>
<evidence type="ECO:0000256" key="2">
    <source>
        <dbReference type="ARBA" id="ARBA00022723"/>
    </source>
</evidence>
<dbReference type="Gene3D" id="3.40.390.10">
    <property type="entry name" value="Collagenase (Catalytic Domain)"/>
    <property type="match status" value="1"/>
</dbReference>
<dbReference type="InterPro" id="IPR013783">
    <property type="entry name" value="Ig-like_fold"/>
</dbReference>
<dbReference type="PROSITE" id="PS50093">
    <property type="entry name" value="PKD"/>
    <property type="match status" value="1"/>
</dbReference>
<dbReference type="AlphaFoldDB" id="A0A7W8EGH3"/>
<dbReference type="SMART" id="SM00089">
    <property type="entry name" value="PKD"/>
    <property type="match status" value="1"/>
</dbReference>
<dbReference type="SUPFAM" id="SSF55486">
    <property type="entry name" value="Metalloproteases ('zincins'), catalytic domain"/>
    <property type="match status" value="2"/>
</dbReference>
<evidence type="ECO:0000256" key="3">
    <source>
        <dbReference type="ARBA" id="ARBA00022801"/>
    </source>
</evidence>
<sequence length="808" mass="84956">MKTTMVLLLTAGLLAVDPGRSGAALAAPEAGCAFSARHLTLAPGETFALDFSFRNPTAGDPETTFTAVMLENDFYGARHTFLTRNAGGGTGVNVNTHLTTGAAPIATDDITIEITSSHTGATILATCTTRLTVSGDTDLDGILDEWETSGIDGNGDGVADLTLTGANRRRKDIYLELDHMRQHDLLPAAGQDVVAAFAAAPVVNPDGSTGITLHIDQDEELAHEDDVTTWTEYDTIKAAAFGTAAERTRPEVIEAKRRVYHYVLFGHERDGGTSSGRAEIHGNDVLVTLGGAPWGVDATGHHVGTVREQAGTLMHEFGHNLGLRHGGADDTNCKPNYLSVMGYAFQTTLIPQVAGPNRLDYSRQALLELRETSLLESDGVGAGGTDFTFWSADGGAGGWSSAQANGWLDWNESNSEDTTRIPVDINNLGFNDCFASPGQTLTGHDDWANLDFNFRDDADYADGAHSPTPPEITGEVAVEIRERVERALAPKAEAGGPYTGVENAAVTFAGGATGTGTLTYAWDFGDGTTGTGERATHVYGDDGTFTVTLTVTDQGGRTGRDTAVVTVANLAPSAVIEGPDTRVASAGVAAEWAVRGADPGSDDLTVTWTWGDGQSTSTAYLIDPPGADPDPSPDVRPRDVRDVARHTWIRPCVYGVRVTVADDDGGQAADEATLVVTGDGGGPRLLAFWALRMGPGGPPAGCLLRTVEHMSRVFSEVVDVSTRDRAFTALTPRGVGPRRQLDAQLLTAWLNFADGAHTLDELVDGDGDQVADVSFGTAMARAEAVRLDPAATPAAIAFQVSLLNGINV</sequence>
<dbReference type="Pfam" id="PF00413">
    <property type="entry name" value="Peptidase_M10"/>
    <property type="match status" value="1"/>
</dbReference>
<dbReference type="InterPro" id="IPR024079">
    <property type="entry name" value="MetalloPept_cat_dom_sf"/>
</dbReference>
<dbReference type="CDD" id="cd00146">
    <property type="entry name" value="PKD"/>
    <property type="match status" value="1"/>
</dbReference>
<protein>
    <recommendedName>
        <fullName evidence="5">PKD domain-containing protein</fullName>
    </recommendedName>
</protein>
<dbReference type="InterPro" id="IPR000601">
    <property type="entry name" value="PKD_dom"/>
</dbReference>
<keyword evidence="1" id="KW-0645">Protease</keyword>
<evidence type="ECO:0000256" key="4">
    <source>
        <dbReference type="ARBA" id="ARBA00022833"/>
    </source>
</evidence>
<proteinExistence type="predicted"/>
<dbReference type="GO" id="GO:0004222">
    <property type="term" value="F:metalloendopeptidase activity"/>
    <property type="evidence" value="ECO:0007669"/>
    <property type="project" value="InterPro"/>
</dbReference>
<dbReference type="RefSeq" id="WP_184965789.1">
    <property type="nucleotide sequence ID" value="NZ_JACHIN010000007.1"/>
</dbReference>
<dbReference type="EMBL" id="JACHIN010000007">
    <property type="protein sequence ID" value="MBB5079840.1"/>
    <property type="molecule type" value="Genomic_DNA"/>
</dbReference>
<keyword evidence="7" id="KW-1185">Reference proteome</keyword>
<dbReference type="GO" id="GO:0005975">
    <property type="term" value="P:carbohydrate metabolic process"/>
    <property type="evidence" value="ECO:0007669"/>
    <property type="project" value="UniProtKB-ARBA"/>
</dbReference>
<dbReference type="GO" id="GO:0008270">
    <property type="term" value="F:zinc ion binding"/>
    <property type="evidence" value="ECO:0007669"/>
    <property type="project" value="InterPro"/>
</dbReference>
<keyword evidence="2" id="KW-0479">Metal-binding</keyword>
<dbReference type="GO" id="GO:0031012">
    <property type="term" value="C:extracellular matrix"/>
    <property type="evidence" value="ECO:0007669"/>
    <property type="project" value="InterPro"/>
</dbReference>
<evidence type="ECO:0000313" key="7">
    <source>
        <dbReference type="Proteomes" id="UP000568380"/>
    </source>
</evidence>
<dbReference type="SUPFAM" id="SSF49299">
    <property type="entry name" value="PKD domain"/>
    <property type="match status" value="1"/>
</dbReference>
<keyword evidence="4" id="KW-0862">Zinc</keyword>
<name>A0A7W8EGH3_9ACTN</name>
<dbReference type="GO" id="GO:0006508">
    <property type="term" value="P:proteolysis"/>
    <property type="evidence" value="ECO:0007669"/>
    <property type="project" value="UniProtKB-KW"/>
</dbReference>
<feature type="domain" description="PKD" evidence="5">
    <location>
        <begin position="489"/>
        <end position="567"/>
    </location>
</feature>
<reference evidence="6 7" key="1">
    <citation type="submission" date="2020-08" db="EMBL/GenBank/DDBJ databases">
        <title>Genomic Encyclopedia of Type Strains, Phase IV (KMG-IV): sequencing the most valuable type-strain genomes for metagenomic binning, comparative biology and taxonomic classification.</title>
        <authorList>
            <person name="Goeker M."/>
        </authorList>
    </citation>
    <scope>NUCLEOTIDE SEQUENCE [LARGE SCALE GENOMIC DNA]</scope>
    <source>
        <strain evidence="6 7">DSM 45385</strain>
    </source>
</reference>
<evidence type="ECO:0000259" key="5">
    <source>
        <dbReference type="PROSITE" id="PS50093"/>
    </source>
</evidence>
<evidence type="ECO:0000313" key="6">
    <source>
        <dbReference type="EMBL" id="MBB5079840.1"/>
    </source>
</evidence>
<dbReference type="Gene3D" id="2.60.40.10">
    <property type="entry name" value="Immunoglobulins"/>
    <property type="match status" value="2"/>
</dbReference>
<dbReference type="Pfam" id="PF18911">
    <property type="entry name" value="PKD_4"/>
    <property type="match status" value="1"/>
</dbReference>
<organism evidence="6 7">
    <name type="scientific">Nonomuraea endophytica</name>
    <dbReference type="NCBI Taxonomy" id="714136"/>
    <lineage>
        <taxon>Bacteria</taxon>
        <taxon>Bacillati</taxon>
        <taxon>Actinomycetota</taxon>
        <taxon>Actinomycetes</taxon>
        <taxon>Streptosporangiales</taxon>
        <taxon>Streptosporangiaceae</taxon>
        <taxon>Nonomuraea</taxon>
    </lineage>
</organism>
<evidence type="ECO:0000256" key="1">
    <source>
        <dbReference type="ARBA" id="ARBA00022670"/>
    </source>
</evidence>
<comment type="caution">
    <text evidence="6">The sequence shown here is derived from an EMBL/GenBank/DDBJ whole genome shotgun (WGS) entry which is preliminary data.</text>
</comment>
<dbReference type="InterPro" id="IPR035986">
    <property type="entry name" value="PKD_dom_sf"/>
</dbReference>
<dbReference type="InterPro" id="IPR022409">
    <property type="entry name" value="PKD/Chitinase_dom"/>
</dbReference>
<gene>
    <name evidence="6" type="ORF">HNR40_005326</name>
</gene>
<keyword evidence="3" id="KW-0378">Hydrolase</keyword>
<accession>A0A7W8EGH3</accession>